<proteinExistence type="predicted"/>
<reference evidence="1" key="2">
    <citation type="submission" date="2022-08" db="UniProtKB">
        <authorList>
            <consortium name="EnsemblMetazoa"/>
        </authorList>
    </citation>
    <scope>IDENTIFICATION</scope>
    <source>
        <strain evidence="1">STECLA/ALBI9_A</strain>
    </source>
</reference>
<reference evidence="1 2" key="1">
    <citation type="journal article" date="2017" name="G3 (Bethesda)">
        <title>The Physical Genome Mapping of Anopheles albimanus Corrected Scaffold Misassemblies and Identified Interarm Rearrangements in Genus Anopheles.</title>
        <authorList>
            <person name="Artemov G.N."/>
            <person name="Peery A.N."/>
            <person name="Jiang X."/>
            <person name="Tu Z."/>
            <person name="Stegniy V.N."/>
            <person name="Sharakhova M.V."/>
            <person name="Sharakhov I.V."/>
        </authorList>
    </citation>
    <scope>NUCLEOTIDE SEQUENCE [LARGE SCALE GENOMIC DNA]</scope>
    <source>
        <strain evidence="1 2">ALBI9_A</strain>
    </source>
</reference>
<organism evidence="1 2">
    <name type="scientific">Anopheles albimanus</name>
    <name type="common">New world malaria mosquito</name>
    <dbReference type="NCBI Taxonomy" id="7167"/>
    <lineage>
        <taxon>Eukaryota</taxon>
        <taxon>Metazoa</taxon>
        <taxon>Ecdysozoa</taxon>
        <taxon>Arthropoda</taxon>
        <taxon>Hexapoda</taxon>
        <taxon>Insecta</taxon>
        <taxon>Pterygota</taxon>
        <taxon>Neoptera</taxon>
        <taxon>Endopterygota</taxon>
        <taxon>Diptera</taxon>
        <taxon>Nematocera</taxon>
        <taxon>Culicoidea</taxon>
        <taxon>Culicidae</taxon>
        <taxon>Anophelinae</taxon>
        <taxon>Anopheles</taxon>
    </lineage>
</organism>
<dbReference type="Proteomes" id="UP000069272">
    <property type="component" value="Chromosome 2R"/>
</dbReference>
<sequence length="57" mass="6300">MEKVKKRRKARRERVCECSTSACASLAGASLVCWSEEGTVWTVGQEGKVLGHMLRCS</sequence>
<accession>A0A182FZ33</accession>
<dbReference type="EnsemblMetazoa" id="AALB014856-RA">
    <property type="protein sequence ID" value="AALB014856-PA"/>
    <property type="gene ID" value="AALB014856"/>
</dbReference>
<name>A0A182FZ33_ANOAL</name>
<evidence type="ECO:0000313" key="1">
    <source>
        <dbReference type="EnsemblMetazoa" id="AALB014856-PA"/>
    </source>
</evidence>
<keyword evidence="2" id="KW-1185">Reference proteome</keyword>
<protein>
    <submittedName>
        <fullName evidence="1">Uncharacterized protein</fullName>
    </submittedName>
</protein>
<dbReference type="AlphaFoldDB" id="A0A182FZ33"/>
<dbReference type="VEuPathDB" id="VectorBase:AALB014856"/>
<evidence type="ECO:0000313" key="2">
    <source>
        <dbReference type="Proteomes" id="UP000069272"/>
    </source>
</evidence>